<name>A0A3P3YAH7_PLABS</name>
<dbReference type="GO" id="GO:0016926">
    <property type="term" value="P:protein desumoylation"/>
    <property type="evidence" value="ECO:0007669"/>
    <property type="project" value="TreeGrafter"/>
</dbReference>
<dbReference type="Gene3D" id="3.40.395.10">
    <property type="entry name" value="Adenoviral Proteinase, Chain A"/>
    <property type="match status" value="1"/>
</dbReference>
<dbReference type="Proteomes" id="UP000290189">
    <property type="component" value="Unassembled WGS sequence"/>
</dbReference>
<dbReference type="GO" id="GO:0016929">
    <property type="term" value="F:deSUMOylase activity"/>
    <property type="evidence" value="ECO:0007669"/>
    <property type="project" value="TreeGrafter"/>
</dbReference>
<evidence type="ECO:0000259" key="6">
    <source>
        <dbReference type="PROSITE" id="PS50600"/>
    </source>
</evidence>
<dbReference type="Pfam" id="PF02902">
    <property type="entry name" value="Peptidase_C48"/>
    <property type="match status" value="1"/>
</dbReference>
<keyword evidence="4" id="KW-0788">Thiol protease</keyword>
<evidence type="ECO:0000313" key="8">
    <source>
        <dbReference type="Proteomes" id="UP000290189"/>
    </source>
</evidence>
<dbReference type="SUPFAM" id="SSF54001">
    <property type="entry name" value="Cysteine proteinases"/>
    <property type="match status" value="1"/>
</dbReference>
<dbReference type="PANTHER" id="PTHR12606:SF141">
    <property type="entry name" value="GH15225P-RELATED"/>
    <property type="match status" value="1"/>
</dbReference>
<sequence>MPSPGCRPQPELSRPRHECPPRSATRVDCRSGIPLGLTGCCVRCPMVKHDRPKMGLAVRALRQVCPRKFRQARDRQLDRNRPLPDVAIRVKTKDRQQLRRPRATADVPGKANDGQQLRRLKSSAVVRVNNDDIPVKVIRRVLSPGQWIPDEIVNAYLYLCAKKSSRRIVAISSFLLASITERWRAPNRHRWTRRVDWNAVDIALVPIHVPSRMHWVLAVVDISEHAISALDSLPGQALPKEVFVLARYMRSEMAARMGDKRPWSTRPWHCAVPNQMNGDDCGVFVCEFARRVALRRRIDRIRPDRMDRVRSKIKEELLVQPVM</sequence>
<feature type="region of interest" description="Disordered" evidence="5">
    <location>
        <begin position="1"/>
        <end position="25"/>
    </location>
</feature>
<keyword evidence="3" id="KW-0378">Hydrolase</keyword>
<dbReference type="InterPro" id="IPR038765">
    <property type="entry name" value="Papain-like_cys_pep_sf"/>
</dbReference>
<evidence type="ECO:0000256" key="4">
    <source>
        <dbReference type="ARBA" id="ARBA00022807"/>
    </source>
</evidence>
<feature type="compositionally biased region" description="Basic and acidic residues" evidence="5">
    <location>
        <begin position="13"/>
        <end position="25"/>
    </location>
</feature>
<reference evidence="7 8" key="1">
    <citation type="submission" date="2018-03" db="EMBL/GenBank/DDBJ databases">
        <authorList>
            <person name="Fogelqvist J."/>
        </authorList>
    </citation>
    <scope>NUCLEOTIDE SEQUENCE [LARGE SCALE GENOMIC DNA]</scope>
</reference>
<dbReference type="EMBL" id="OVEO01000007">
    <property type="protein sequence ID" value="SPQ97151.1"/>
    <property type="molecule type" value="Genomic_DNA"/>
</dbReference>
<proteinExistence type="inferred from homology"/>
<accession>A0A3P3YAH7</accession>
<evidence type="ECO:0000256" key="2">
    <source>
        <dbReference type="ARBA" id="ARBA00022670"/>
    </source>
</evidence>
<dbReference type="AlphaFoldDB" id="A0A3P3YAH7"/>
<dbReference type="PROSITE" id="PS50600">
    <property type="entry name" value="ULP_PROTEASE"/>
    <property type="match status" value="1"/>
</dbReference>
<dbReference type="InterPro" id="IPR003653">
    <property type="entry name" value="Peptidase_C48_C"/>
</dbReference>
<dbReference type="GO" id="GO:0005634">
    <property type="term" value="C:nucleus"/>
    <property type="evidence" value="ECO:0007669"/>
    <property type="project" value="TreeGrafter"/>
</dbReference>
<gene>
    <name evidence="7" type="ORF">PLBR_LOCUS4366</name>
</gene>
<organism evidence="7 8">
    <name type="scientific">Plasmodiophora brassicae</name>
    <name type="common">Clubroot disease agent</name>
    <dbReference type="NCBI Taxonomy" id="37360"/>
    <lineage>
        <taxon>Eukaryota</taxon>
        <taxon>Sar</taxon>
        <taxon>Rhizaria</taxon>
        <taxon>Endomyxa</taxon>
        <taxon>Phytomyxea</taxon>
        <taxon>Plasmodiophorida</taxon>
        <taxon>Plasmodiophoridae</taxon>
        <taxon>Plasmodiophora</taxon>
    </lineage>
</organism>
<keyword evidence="7" id="KW-0496">Mitochondrion</keyword>
<protein>
    <recommendedName>
        <fullName evidence="6">Ubiquitin-like protease family profile domain-containing protein</fullName>
    </recommendedName>
</protein>
<evidence type="ECO:0000313" key="7">
    <source>
        <dbReference type="EMBL" id="SPQ97151.1"/>
    </source>
</evidence>
<dbReference type="GO" id="GO:0006508">
    <property type="term" value="P:proteolysis"/>
    <property type="evidence" value="ECO:0007669"/>
    <property type="project" value="UniProtKB-KW"/>
</dbReference>
<feature type="region of interest" description="Disordered" evidence="5">
    <location>
        <begin position="91"/>
        <end position="116"/>
    </location>
</feature>
<feature type="domain" description="Ubiquitin-like protease family profile" evidence="6">
    <location>
        <begin position="88"/>
        <end position="292"/>
    </location>
</feature>
<evidence type="ECO:0000256" key="5">
    <source>
        <dbReference type="SAM" id="MobiDB-lite"/>
    </source>
</evidence>
<evidence type="ECO:0000256" key="1">
    <source>
        <dbReference type="ARBA" id="ARBA00005234"/>
    </source>
</evidence>
<comment type="similarity">
    <text evidence="1">Belongs to the peptidase C48 family.</text>
</comment>
<geneLocation type="mitochondrion" evidence="7"/>
<keyword evidence="2" id="KW-0645">Protease</keyword>
<dbReference type="PANTHER" id="PTHR12606">
    <property type="entry name" value="SENTRIN/SUMO-SPECIFIC PROTEASE"/>
    <property type="match status" value="1"/>
</dbReference>
<evidence type="ECO:0000256" key="3">
    <source>
        <dbReference type="ARBA" id="ARBA00022801"/>
    </source>
</evidence>